<name>A0A8A6RH30_9TOMB</name>
<protein>
    <submittedName>
        <fullName evidence="1">Uncharacterized protein</fullName>
    </submittedName>
</protein>
<reference evidence="1" key="2">
    <citation type="journal article" date="2021" name="Virus Evol.">
        <title>Viromics of extant insect orders unveil the evolution of the flavi-like superfamily.</title>
        <authorList>
            <person name="Sofia P."/>
            <person name="Simon K."/>
            <person name="Florian Z."/>
            <person name="Alexander D."/>
            <person name="Malte P."/>
            <person name="Shanlin L."/>
            <person name="Xin Z."/>
            <person name="Christian D."/>
            <person name="Bernhard M."/>
            <person name="Sandra J."/>
        </authorList>
    </citation>
    <scope>NUCLEOTIDE SEQUENCE</scope>
    <source>
        <strain evidence="1">OKIAV390</strain>
    </source>
</reference>
<dbReference type="EMBL" id="MW208778">
    <property type="protein sequence ID" value="QTJ63596.1"/>
    <property type="molecule type" value="Genomic_RNA"/>
</dbReference>
<sequence>MQAVGNFVGRGLQAAGRAISNEHLNQINEQPVPEVNPELAAAEQARAIAQARRDEALAIEELQVVRARAAQRQRHHTQQAFHEVCLHMYGKKIDSGHKQFVAAKVMDYLEQNNVEDREVKHNILRDVYAQYLVHMRNEPHLHLDDILAAREHNRDLEGRIDNTRWYNPWTWHLKQTVSENINGSSAEHSLYSVSQVIATGLVVAGATAVAIYGISKAYSAVQNIITTPKVQLPPMQPLRIDIPQLSCLNMKLDELINSTATSVNSLSIQNGSLDRSTSAELVITLSGRCMSSLSKTLKAVGGQVVELLRSQK</sequence>
<evidence type="ECO:0000313" key="1">
    <source>
        <dbReference type="EMBL" id="QTJ63596.1"/>
    </source>
</evidence>
<proteinExistence type="predicted"/>
<organism evidence="1">
    <name type="scientific">Hymenopteran tombus-related virus</name>
    <dbReference type="NCBI Taxonomy" id="2822555"/>
    <lineage>
        <taxon>Viruses</taxon>
        <taxon>Riboviria</taxon>
        <taxon>Orthornavirae</taxon>
        <taxon>Kitrinoviricota</taxon>
        <taxon>Tolucaviricetes</taxon>
        <taxon>Tolivirales</taxon>
        <taxon>Tombusviridae</taxon>
    </lineage>
</organism>
<reference evidence="1" key="1">
    <citation type="submission" date="2020-11" db="EMBL/GenBank/DDBJ databases">
        <authorList>
            <person name="Paraskevopoulou S."/>
            <person name="Kaefer S."/>
            <person name="Zirkel F."/>
            <person name="Donath A."/>
            <person name="Petersen M."/>
            <person name="Liu S."/>
            <person name="Zhou X."/>
            <person name="Drosten C."/>
            <person name="Misof B."/>
            <person name="Junglen S."/>
        </authorList>
    </citation>
    <scope>NUCLEOTIDE SEQUENCE</scope>
    <source>
        <strain evidence="1">OKIAV390</strain>
    </source>
</reference>
<accession>A0A8A6RH30</accession>